<dbReference type="Gene3D" id="1.20.1110.10">
    <property type="entry name" value="Calcium-transporting ATPase, transmembrane domain"/>
    <property type="match status" value="2"/>
</dbReference>
<keyword evidence="6" id="KW-0597">Phosphoprotein</keyword>
<dbReference type="FunFam" id="2.70.150.10:FF:000106">
    <property type="entry name" value="Sodium/potassium-transporting ATPase subunit alpha"/>
    <property type="match status" value="1"/>
</dbReference>
<dbReference type="InterPro" id="IPR006068">
    <property type="entry name" value="ATPase_P-typ_cation-transptr_C"/>
</dbReference>
<dbReference type="Gene3D" id="2.70.150.10">
    <property type="entry name" value="Calcium-transporting ATPase, cytoplasmic transduction domain A"/>
    <property type="match status" value="1"/>
</dbReference>
<sequence length="1112" mass="122519">MGRGEGREQYELAATSEQGGKKKNAKAMKKERDMDELKKEVDLDDHKLTLDELNRKYGTDLSKGLSSAKAAENLARDGPNSLTPPPTTPEWVKFCKQMFGGFSMLLWTGALLCFLAYGIQAAMEDEPANDNLYLGVVLSAVVIVTGCFSYYQEAKSSKIMDSFKNLVPQQALVVRDGEKMNINAQQVVVGDLVEVKGGDRIPADLRIISASGCKVDNSSLTGESEPQTRTPDYSNDNPLETRNIAFFSTNCVEGTARGIVINTGDRTVMGRIATLASGLEVGRTPISIEIEHFIHIITGVAVFLGMSFFVLSLILGYSWLEAVIFLIGIIVANVPEGLLATVTVCLTLTAKRMAKKNCLVKNLEAVETLGSTSTICSDKTGTLTQNRMTVAHMWFDNQIHEADTTENQSGTSFDRSSATWAALARVAGLCNRAVFLAEQSGIPILKRDVAGDASESALLKCIELCCGSVQGMRDQYTKVAEIPFNSTNKYQLSVHLNKNEGESKHLLVMKGAPERILDRCSTILIQGKEQPLDDEMKDSFQNAYMELGGLGERVLGFCHFQLPDDQFAEGFQFDCEEVNFPTENLCFVGLMSMIDPPCRSAGIKVIMVTGDHPITAKAIAKGVGIISEGNETVEDIAARLNIPVNEVDPRDAKACVVHGGDLKDLSAEQLDDILKYHTEIVFARTSPQQKLIIVEGCQRQGAIVAVTGDGVNDSPALKKADIGVAMGISGSDVSKQAADMILLDDNFASIVTGVEEGRLIFDNLKKSIAYTLTSNIPEITPFLFFIIANIPLPLGTVTILCIDLGTDMVPAISLAYEAAESDIMKRQPRNSKTDKLVNERLISIAYGQIVDWVVLGSAGSGVCARNSLPGDKRREETLIWTAFTYCCIMSWVANLSHQRDTPWESLRQGEKSVATPLSKAVNLNKLQEHPTTMADPVKQHILLHLSGMIQALAGFFTYFVILAENGFLPSRLLGIRVDWDNKFCNDLEDSYGQQWTYEQRKIVEFTCHTAFFASIVVVQWADLIICKTRRNSVFQQGMRNKILIFGLFEETALAAFLSYCPGMGIALRMYPLKPSWWFCAFPYSLLIFIYDEIRKLIIRRSPGGWVERETYY</sequence>
<evidence type="ECO:0000256" key="12">
    <source>
        <dbReference type="ARBA" id="ARBA00022842"/>
    </source>
</evidence>
<dbReference type="PANTHER" id="PTHR43294:SF9">
    <property type="entry name" value="SODIUM_POTASSIUM-TRANSPORTING ATPASE SUBUNIT ALPHA-1"/>
    <property type="match status" value="1"/>
</dbReference>
<dbReference type="Pfam" id="PF00702">
    <property type="entry name" value="Hydrolase"/>
    <property type="match status" value="1"/>
</dbReference>
<evidence type="ECO:0000256" key="17">
    <source>
        <dbReference type="ARBA" id="ARBA00023065"/>
    </source>
</evidence>
<reference evidence="27" key="2">
    <citation type="submission" date="2014-03" db="EMBL/GenBank/DDBJ databases">
        <authorList>
            <person name="Genoscope - CEA"/>
        </authorList>
    </citation>
    <scope>NUCLEOTIDE SEQUENCE</scope>
</reference>
<dbReference type="GO" id="GO:0042383">
    <property type="term" value="C:sarcolemma"/>
    <property type="evidence" value="ECO:0007669"/>
    <property type="project" value="UniProtKB-SubCell"/>
</dbReference>
<dbReference type="PaxDb" id="8022-A0A060XBB8"/>
<reference evidence="27" key="1">
    <citation type="journal article" date="2014" name="Nat. Commun.">
        <title>The rainbow trout genome provides novel insights into evolution after whole-genome duplication in vertebrates.</title>
        <authorList>
            <person name="Berthelot C."/>
            <person name="Brunet F."/>
            <person name="Chalopin D."/>
            <person name="Juanchich A."/>
            <person name="Bernard M."/>
            <person name="Noel B."/>
            <person name="Bento P."/>
            <person name="Da Silva C."/>
            <person name="Labadie K."/>
            <person name="Alberti A."/>
            <person name="Aury J.M."/>
            <person name="Louis A."/>
            <person name="Dehais P."/>
            <person name="Bardou P."/>
            <person name="Montfort J."/>
            <person name="Klopp C."/>
            <person name="Cabau C."/>
            <person name="Gaspin C."/>
            <person name="Thorgaard G.H."/>
            <person name="Boussaha M."/>
            <person name="Quillet E."/>
            <person name="Guyomard R."/>
            <person name="Galiana D."/>
            <person name="Bobe J."/>
            <person name="Volff J.N."/>
            <person name="Genet C."/>
            <person name="Wincker P."/>
            <person name="Jaillon O."/>
            <person name="Roest Crollius H."/>
            <person name="Guiguen Y."/>
        </authorList>
    </citation>
    <scope>NUCLEOTIDE SEQUENCE [LARGE SCALE GENOMIC DNA]</scope>
</reference>
<evidence type="ECO:0000256" key="22">
    <source>
        <dbReference type="ARBA" id="ARBA00039096"/>
    </source>
</evidence>
<organism evidence="27 28">
    <name type="scientific">Oncorhynchus mykiss</name>
    <name type="common">Rainbow trout</name>
    <name type="synonym">Salmo gairdneri</name>
    <dbReference type="NCBI Taxonomy" id="8022"/>
    <lineage>
        <taxon>Eukaryota</taxon>
        <taxon>Metazoa</taxon>
        <taxon>Chordata</taxon>
        <taxon>Craniata</taxon>
        <taxon>Vertebrata</taxon>
        <taxon>Euteleostomi</taxon>
        <taxon>Actinopterygii</taxon>
        <taxon>Neopterygii</taxon>
        <taxon>Teleostei</taxon>
        <taxon>Protacanthopterygii</taxon>
        <taxon>Salmoniformes</taxon>
        <taxon>Salmonidae</taxon>
        <taxon>Salmoninae</taxon>
        <taxon>Oncorhynchus</taxon>
    </lineage>
</organism>
<dbReference type="InterPro" id="IPR023214">
    <property type="entry name" value="HAD_sf"/>
</dbReference>
<dbReference type="Gene3D" id="3.40.50.1000">
    <property type="entry name" value="HAD superfamily/HAD-like"/>
    <property type="match status" value="1"/>
</dbReference>
<evidence type="ECO:0000256" key="3">
    <source>
        <dbReference type="ARBA" id="ARBA00022448"/>
    </source>
</evidence>
<feature type="transmembrane region" description="Helical" evidence="25">
    <location>
        <begin position="1042"/>
        <end position="1069"/>
    </location>
</feature>
<proteinExistence type="inferred from homology"/>
<dbReference type="InterPro" id="IPR004014">
    <property type="entry name" value="ATPase_P-typ_cation-transptr_N"/>
</dbReference>
<comment type="function">
    <text evidence="20">This is the catalytic component of the active enzyme, which catalyzes the hydrolysis of ATP coupled with the exchange of sodium and potassium ions across the plasma membrane. This action creates the electrochemical gradient of sodium and potassium ions, providing the energy for active transport of various nutrients.</text>
</comment>
<feature type="region of interest" description="Disordered" evidence="24">
    <location>
        <begin position="1"/>
        <end position="36"/>
    </location>
</feature>
<feature type="transmembrane region" description="Helical" evidence="25">
    <location>
        <begin position="323"/>
        <end position="346"/>
    </location>
</feature>
<keyword evidence="3" id="KW-0813">Transport</keyword>
<name>A0A060XBB8_ONCMY</name>
<feature type="transmembrane region" description="Helical" evidence="25">
    <location>
        <begin position="941"/>
        <end position="963"/>
    </location>
</feature>
<comment type="subcellular location">
    <subcellularLocation>
        <location evidence="1">Cell membrane</location>
        <location evidence="1">Sarcolemma</location>
        <topology evidence="1">Multi-pass membrane protein</topology>
    </subcellularLocation>
</comment>
<dbReference type="PRINTS" id="PR00121">
    <property type="entry name" value="NAKATPASE"/>
</dbReference>
<feature type="transmembrane region" description="Helical" evidence="25">
    <location>
        <begin position="132"/>
        <end position="151"/>
    </location>
</feature>
<comment type="similarity">
    <text evidence="2">Belongs to the cation transport ATPase (P-type) (TC 3.A.3) family. Type IIC subfamily.</text>
</comment>
<keyword evidence="19" id="KW-0739">Sodium transport</keyword>
<evidence type="ECO:0000313" key="27">
    <source>
        <dbReference type="EMBL" id="CDQ76532.1"/>
    </source>
</evidence>
<feature type="transmembrane region" description="Helical" evidence="25">
    <location>
        <begin position="1075"/>
        <end position="1093"/>
    </location>
</feature>
<dbReference type="GO" id="GO:0036376">
    <property type="term" value="P:sodium ion export across plasma membrane"/>
    <property type="evidence" value="ECO:0007669"/>
    <property type="project" value="TreeGrafter"/>
</dbReference>
<protein>
    <recommendedName>
        <fullName evidence="23">Sodium/potassium-transporting ATPase subunit alpha-1</fullName>
        <ecNumber evidence="22">7.2.2.13</ecNumber>
    </recommendedName>
</protein>
<dbReference type="PRINTS" id="PR00119">
    <property type="entry name" value="CATATPASE"/>
</dbReference>
<accession>A0A060XBB8</accession>
<gene>
    <name evidence="27" type="ORF">GSONMT00000244001</name>
</gene>
<dbReference type="SFLD" id="SFLDG00002">
    <property type="entry name" value="C1.7:_P-type_atpase_like"/>
    <property type="match status" value="1"/>
</dbReference>
<evidence type="ECO:0000256" key="16">
    <source>
        <dbReference type="ARBA" id="ARBA00023053"/>
    </source>
</evidence>
<evidence type="ECO:0000256" key="15">
    <source>
        <dbReference type="ARBA" id="ARBA00022989"/>
    </source>
</evidence>
<feature type="transmembrane region" description="Helical" evidence="25">
    <location>
        <begin position="1002"/>
        <end position="1021"/>
    </location>
</feature>
<dbReference type="InterPro" id="IPR023298">
    <property type="entry name" value="ATPase_P-typ_TM_dom_sf"/>
</dbReference>
<dbReference type="NCBIfam" id="TIGR01106">
    <property type="entry name" value="ATPase-IIC_X-K"/>
    <property type="match status" value="1"/>
</dbReference>
<dbReference type="STRING" id="8022.A0A060XBB8"/>
<dbReference type="GO" id="GO:0016887">
    <property type="term" value="F:ATP hydrolysis activity"/>
    <property type="evidence" value="ECO:0007669"/>
    <property type="project" value="InterPro"/>
</dbReference>
<dbReference type="InterPro" id="IPR044492">
    <property type="entry name" value="P_typ_ATPase_HD_dom"/>
</dbReference>
<dbReference type="SFLD" id="SFLDF00027">
    <property type="entry name" value="p-type_atpase"/>
    <property type="match status" value="1"/>
</dbReference>
<dbReference type="GO" id="GO:0005391">
    <property type="term" value="F:P-type sodium:potassium-exchanging transporter activity"/>
    <property type="evidence" value="ECO:0007669"/>
    <property type="project" value="UniProtKB-EC"/>
</dbReference>
<dbReference type="SUPFAM" id="SSF81653">
    <property type="entry name" value="Calcium ATPase, transduction domain A"/>
    <property type="match status" value="1"/>
</dbReference>
<dbReference type="FunFam" id="3.40.50.1000:FF:000004">
    <property type="entry name" value="Sodium/potassium-transporting ATPase subunit alpha"/>
    <property type="match status" value="1"/>
</dbReference>
<dbReference type="InterPro" id="IPR008250">
    <property type="entry name" value="ATPase_P-typ_transduc_dom_A_sf"/>
</dbReference>
<evidence type="ECO:0000256" key="4">
    <source>
        <dbReference type="ARBA" id="ARBA00022475"/>
    </source>
</evidence>
<keyword evidence="10" id="KW-0547">Nucleotide-binding</keyword>
<dbReference type="Gene3D" id="3.40.1110.10">
    <property type="entry name" value="Calcium-transporting ATPase, cytoplasmic domain N"/>
    <property type="match status" value="1"/>
</dbReference>
<dbReference type="SFLD" id="SFLDS00003">
    <property type="entry name" value="Haloacid_Dehalogenase"/>
    <property type="match status" value="1"/>
</dbReference>
<dbReference type="CDD" id="cd02608">
    <property type="entry name" value="P-type_ATPase_Na-K_like"/>
    <property type="match status" value="1"/>
</dbReference>
<evidence type="ECO:0000256" key="20">
    <source>
        <dbReference type="ARBA" id="ARBA00037422"/>
    </source>
</evidence>
<evidence type="ECO:0000256" key="1">
    <source>
        <dbReference type="ARBA" id="ARBA00004415"/>
    </source>
</evidence>
<keyword evidence="18 25" id="KW-0472">Membrane</keyword>
<evidence type="ECO:0000256" key="5">
    <source>
        <dbReference type="ARBA" id="ARBA00022538"/>
    </source>
</evidence>
<dbReference type="GO" id="GO:0005524">
    <property type="term" value="F:ATP binding"/>
    <property type="evidence" value="ECO:0007669"/>
    <property type="project" value="UniProtKB-KW"/>
</dbReference>
<dbReference type="InterPro" id="IPR005775">
    <property type="entry name" value="P-type_ATPase_IIC"/>
</dbReference>
<evidence type="ECO:0000256" key="14">
    <source>
        <dbReference type="ARBA" id="ARBA00022967"/>
    </source>
</evidence>
<dbReference type="AlphaFoldDB" id="A0A060XBB8"/>
<feature type="transmembrane region" description="Helical" evidence="25">
    <location>
        <begin position="293"/>
        <end position="317"/>
    </location>
</feature>
<evidence type="ECO:0000259" key="26">
    <source>
        <dbReference type="SMART" id="SM00831"/>
    </source>
</evidence>
<dbReference type="Pfam" id="PF13246">
    <property type="entry name" value="Cation_ATPase"/>
    <property type="match status" value="1"/>
</dbReference>
<evidence type="ECO:0000256" key="2">
    <source>
        <dbReference type="ARBA" id="ARBA00006934"/>
    </source>
</evidence>
<evidence type="ECO:0000256" key="10">
    <source>
        <dbReference type="ARBA" id="ARBA00022741"/>
    </source>
</evidence>
<keyword evidence="7" id="KW-0740">Sodium/potassium transport</keyword>
<dbReference type="EC" id="7.2.2.13" evidence="22"/>
<evidence type="ECO:0000256" key="23">
    <source>
        <dbReference type="ARBA" id="ARBA00039740"/>
    </source>
</evidence>
<dbReference type="GO" id="GO:0046872">
    <property type="term" value="F:metal ion binding"/>
    <property type="evidence" value="ECO:0007669"/>
    <property type="project" value="UniProtKB-KW"/>
</dbReference>
<keyword evidence="15 25" id="KW-1133">Transmembrane helix</keyword>
<dbReference type="GO" id="GO:1902600">
    <property type="term" value="P:proton transmembrane transport"/>
    <property type="evidence" value="ECO:0007669"/>
    <property type="project" value="TreeGrafter"/>
</dbReference>
<dbReference type="GO" id="GO:0006883">
    <property type="term" value="P:intracellular sodium ion homeostasis"/>
    <property type="evidence" value="ECO:0007669"/>
    <property type="project" value="TreeGrafter"/>
</dbReference>
<comment type="subunit">
    <text evidence="21">The sodium/potassium-transporting ATPase is composed of a catalytic alpha subunit, an auxiliary non-catalytic beta subunit and an additional regulatory subunit.</text>
</comment>
<feature type="transmembrane region" description="Helical" evidence="25">
    <location>
        <begin position="99"/>
        <end position="120"/>
    </location>
</feature>
<evidence type="ECO:0000256" key="19">
    <source>
        <dbReference type="ARBA" id="ARBA00023201"/>
    </source>
</evidence>
<dbReference type="Pfam" id="PF00689">
    <property type="entry name" value="Cation_ATPase_C"/>
    <property type="match status" value="2"/>
</dbReference>
<keyword evidence="8 25" id="KW-0812">Transmembrane</keyword>
<evidence type="ECO:0000256" key="7">
    <source>
        <dbReference type="ARBA" id="ARBA00022607"/>
    </source>
</evidence>
<dbReference type="PANTHER" id="PTHR43294">
    <property type="entry name" value="SODIUM/POTASSIUM-TRANSPORTING ATPASE SUBUNIT ALPHA"/>
    <property type="match status" value="1"/>
</dbReference>
<keyword evidence="5" id="KW-0633">Potassium transport</keyword>
<keyword evidence="12" id="KW-0460">Magnesium</keyword>
<evidence type="ECO:0000256" key="24">
    <source>
        <dbReference type="SAM" id="MobiDB-lite"/>
    </source>
</evidence>
<dbReference type="Pfam" id="PF00122">
    <property type="entry name" value="E1-E2_ATPase"/>
    <property type="match status" value="1"/>
</dbReference>
<evidence type="ECO:0000256" key="18">
    <source>
        <dbReference type="ARBA" id="ARBA00023136"/>
    </source>
</evidence>
<dbReference type="Pfam" id="PF00690">
    <property type="entry name" value="Cation_ATPase_N"/>
    <property type="match status" value="1"/>
</dbReference>
<evidence type="ECO:0000256" key="25">
    <source>
        <dbReference type="SAM" id="Phobius"/>
    </source>
</evidence>
<feature type="compositionally biased region" description="Basic and acidic residues" evidence="24">
    <location>
        <begin position="1"/>
        <end position="10"/>
    </location>
</feature>
<dbReference type="InterPro" id="IPR001757">
    <property type="entry name" value="P_typ_ATPase"/>
</dbReference>
<dbReference type="SUPFAM" id="SSF81660">
    <property type="entry name" value="Metal cation-transporting ATPase, ATP-binding domain N"/>
    <property type="match status" value="1"/>
</dbReference>
<keyword evidence="16" id="KW-0915">Sodium</keyword>
<keyword evidence="17" id="KW-0406">Ion transport</keyword>
<keyword evidence="4" id="KW-1003">Cell membrane</keyword>
<dbReference type="InterPro" id="IPR023299">
    <property type="entry name" value="ATPase_P-typ_cyto_dom_N"/>
</dbReference>
<dbReference type="InterPro" id="IPR036412">
    <property type="entry name" value="HAD-like_sf"/>
</dbReference>
<keyword evidence="13" id="KW-0630">Potassium</keyword>
<dbReference type="NCBIfam" id="TIGR01494">
    <property type="entry name" value="ATPase_P-type"/>
    <property type="match status" value="2"/>
</dbReference>
<dbReference type="InterPro" id="IPR059000">
    <property type="entry name" value="ATPase_P-type_domA"/>
</dbReference>
<dbReference type="InterPro" id="IPR018303">
    <property type="entry name" value="ATPase_P-typ_P_site"/>
</dbReference>
<evidence type="ECO:0000256" key="21">
    <source>
        <dbReference type="ARBA" id="ARBA00038795"/>
    </source>
</evidence>
<dbReference type="SUPFAM" id="SSF56784">
    <property type="entry name" value="HAD-like"/>
    <property type="match status" value="1"/>
</dbReference>
<dbReference type="PROSITE" id="PS00154">
    <property type="entry name" value="ATPASE_E1_E2"/>
    <property type="match status" value="1"/>
</dbReference>
<evidence type="ECO:0000256" key="6">
    <source>
        <dbReference type="ARBA" id="ARBA00022553"/>
    </source>
</evidence>
<keyword evidence="11" id="KW-0067">ATP-binding</keyword>
<dbReference type="InterPro" id="IPR050510">
    <property type="entry name" value="Cation_transp_ATPase_P-type"/>
</dbReference>
<dbReference type="SUPFAM" id="SSF81665">
    <property type="entry name" value="Calcium ATPase, transmembrane domain M"/>
    <property type="match status" value="2"/>
</dbReference>
<evidence type="ECO:0000256" key="13">
    <source>
        <dbReference type="ARBA" id="ARBA00022958"/>
    </source>
</evidence>
<dbReference type="FunFam" id="1.20.1110.10:FF:000095">
    <property type="entry name" value="Sodium/potassium-transporting ATPase subunit alpha-1"/>
    <property type="match status" value="3"/>
</dbReference>
<evidence type="ECO:0000256" key="8">
    <source>
        <dbReference type="ARBA" id="ARBA00022692"/>
    </source>
</evidence>
<dbReference type="GO" id="GO:0030007">
    <property type="term" value="P:intracellular potassium ion homeostasis"/>
    <property type="evidence" value="ECO:0007669"/>
    <property type="project" value="TreeGrafter"/>
</dbReference>
<keyword evidence="14" id="KW-1278">Translocase</keyword>
<dbReference type="EMBL" id="FR905148">
    <property type="protein sequence ID" value="CDQ76532.1"/>
    <property type="molecule type" value="Genomic_DNA"/>
</dbReference>
<dbReference type="Proteomes" id="UP000193380">
    <property type="component" value="Unassembled WGS sequence"/>
</dbReference>
<dbReference type="SMART" id="SM00831">
    <property type="entry name" value="Cation_ATPase_N"/>
    <property type="match status" value="1"/>
</dbReference>
<feature type="domain" description="Cation-transporting P-type ATPase N-terminal" evidence="26">
    <location>
        <begin position="44"/>
        <end position="118"/>
    </location>
</feature>
<evidence type="ECO:0000256" key="9">
    <source>
        <dbReference type="ARBA" id="ARBA00022723"/>
    </source>
</evidence>
<evidence type="ECO:0000313" key="28">
    <source>
        <dbReference type="Proteomes" id="UP000193380"/>
    </source>
</evidence>
<evidence type="ECO:0000256" key="11">
    <source>
        <dbReference type="ARBA" id="ARBA00022840"/>
    </source>
</evidence>
<dbReference type="FunFam" id="3.40.1110.10:FF:000001">
    <property type="entry name" value="Sodium/potassium-transporting ATPase subunit alpha"/>
    <property type="match status" value="1"/>
</dbReference>
<keyword evidence="9" id="KW-0479">Metal-binding</keyword>
<dbReference type="GO" id="GO:1990573">
    <property type="term" value="P:potassium ion import across plasma membrane"/>
    <property type="evidence" value="ECO:0007669"/>
    <property type="project" value="TreeGrafter"/>
</dbReference>